<dbReference type="PANTHER" id="PTHR32125">
    <property type="entry name" value="2-C-METHYL-D-ERYTHRITOL 4-PHOSPHATE CYTIDYLYLTRANSFERASE, CHLOROPLASTIC"/>
    <property type="match status" value="1"/>
</dbReference>
<keyword evidence="4" id="KW-1185">Reference proteome</keyword>
<evidence type="ECO:0000256" key="2">
    <source>
        <dbReference type="ARBA" id="ARBA00022695"/>
    </source>
</evidence>
<dbReference type="GO" id="GO:0050518">
    <property type="term" value="F:2-C-methyl-D-erythritol 4-phosphate cytidylyltransferase activity"/>
    <property type="evidence" value="ECO:0007669"/>
    <property type="project" value="TreeGrafter"/>
</dbReference>
<comment type="caution">
    <text evidence="3">The sequence shown here is derived from an EMBL/GenBank/DDBJ whole genome shotgun (WGS) entry which is preliminary data.</text>
</comment>
<gene>
    <name evidence="3" type="ORF">G1H19_21375</name>
</gene>
<dbReference type="InterPro" id="IPR034683">
    <property type="entry name" value="IspD/TarI"/>
</dbReference>
<dbReference type="InterPro" id="IPR029044">
    <property type="entry name" value="Nucleotide-diphossugar_trans"/>
</dbReference>
<accession>A0A7K3WLX0</accession>
<evidence type="ECO:0000313" key="3">
    <source>
        <dbReference type="EMBL" id="NEL56523.1"/>
    </source>
</evidence>
<name>A0A7K3WLX0_9ACTN</name>
<sequence>MPAPGPVTSAARGGVPQDPARVPVEGVLAVVVDRGPRSASGLRLFGRPLVAHALESVQGVQGLDVAVVAGRTRGVPPSAVLAPDAPWRGSASSGLLVHDPMCPLLPSSAVRECLAALRPDGAVVGLRPVTDTIKQVDDGCIVGTVDRERLAALASPLVVGEQLLDRLAEAFPLAGDLADLPQLVEFVAGAVDVVEVVVPSLARRITDDDDVALLECLHALRRTLPER</sequence>
<proteinExistence type="predicted"/>
<dbReference type="AlphaFoldDB" id="A0A7K3WLX0"/>
<evidence type="ECO:0008006" key="5">
    <source>
        <dbReference type="Google" id="ProtNLM"/>
    </source>
</evidence>
<evidence type="ECO:0000313" key="4">
    <source>
        <dbReference type="Proteomes" id="UP000470470"/>
    </source>
</evidence>
<protein>
    <recommendedName>
        <fullName evidence="5">2-C-methyl-D-erythritol 4-phosphate cytidylyltransferase</fullName>
    </recommendedName>
</protein>
<dbReference type="RefSeq" id="WP_152729584.1">
    <property type="nucleotide sequence ID" value="NZ_JAABOZ010000003.1"/>
</dbReference>
<keyword evidence="1" id="KW-0808">Transferase</keyword>
<reference evidence="3 4" key="1">
    <citation type="submission" date="2020-02" db="EMBL/GenBank/DDBJ databases">
        <title>The whole genome sequence of CPCC 205119.</title>
        <authorList>
            <person name="Jiang Z."/>
        </authorList>
    </citation>
    <scope>NUCLEOTIDE SEQUENCE [LARGE SCALE GENOMIC DNA]</scope>
    <source>
        <strain evidence="3 4">CPCC 205119</strain>
    </source>
</reference>
<dbReference type="Gene3D" id="3.90.550.10">
    <property type="entry name" value="Spore Coat Polysaccharide Biosynthesis Protein SpsA, Chain A"/>
    <property type="match status" value="1"/>
</dbReference>
<dbReference type="PANTHER" id="PTHR32125:SF4">
    <property type="entry name" value="2-C-METHYL-D-ERYTHRITOL 4-PHOSPHATE CYTIDYLYLTRANSFERASE, CHLOROPLASTIC"/>
    <property type="match status" value="1"/>
</dbReference>
<dbReference type="SUPFAM" id="SSF53448">
    <property type="entry name" value="Nucleotide-diphospho-sugar transferases"/>
    <property type="match status" value="1"/>
</dbReference>
<organism evidence="3 4">
    <name type="scientific">Goekera deserti</name>
    <dbReference type="NCBI Taxonomy" id="2497753"/>
    <lineage>
        <taxon>Bacteria</taxon>
        <taxon>Bacillati</taxon>
        <taxon>Actinomycetota</taxon>
        <taxon>Actinomycetes</taxon>
        <taxon>Geodermatophilales</taxon>
        <taxon>Geodermatophilaceae</taxon>
        <taxon>Goekera</taxon>
    </lineage>
</organism>
<dbReference type="EMBL" id="JAAGWK010000036">
    <property type="protein sequence ID" value="NEL56523.1"/>
    <property type="molecule type" value="Genomic_DNA"/>
</dbReference>
<dbReference type="Proteomes" id="UP000470470">
    <property type="component" value="Unassembled WGS sequence"/>
</dbReference>
<evidence type="ECO:0000256" key="1">
    <source>
        <dbReference type="ARBA" id="ARBA00022679"/>
    </source>
</evidence>
<keyword evidence="2" id="KW-0548">Nucleotidyltransferase</keyword>
<dbReference type="InterPro" id="IPR050088">
    <property type="entry name" value="IspD/TarI_cytidylyltransf_bact"/>
</dbReference>
<dbReference type="Pfam" id="PF01128">
    <property type="entry name" value="IspD"/>
    <property type="match status" value="1"/>
</dbReference>